<protein>
    <recommendedName>
        <fullName evidence="12">Vesicle transport v-SNARE N-terminal domain-containing protein</fullName>
    </recommendedName>
</protein>
<name>A0A7R9ZE01_9STRA</name>
<keyword evidence="3" id="KW-0813">Transport</keyword>
<evidence type="ECO:0000256" key="11">
    <source>
        <dbReference type="SAM" id="Phobius"/>
    </source>
</evidence>
<dbReference type="Gene3D" id="1.20.5.110">
    <property type="match status" value="1"/>
</dbReference>
<dbReference type="GO" id="GO:0012507">
    <property type="term" value="C:ER to Golgi transport vesicle membrane"/>
    <property type="evidence" value="ECO:0007669"/>
    <property type="project" value="TreeGrafter"/>
</dbReference>
<feature type="domain" description="Vesicle transport v-SNARE N-terminal" evidence="12">
    <location>
        <begin position="17"/>
        <end position="113"/>
    </location>
</feature>
<evidence type="ECO:0000256" key="2">
    <source>
        <dbReference type="ARBA" id="ARBA00006108"/>
    </source>
</evidence>
<dbReference type="Pfam" id="PF12352">
    <property type="entry name" value="V-SNARE_C"/>
    <property type="match status" value="1"/>
</dbReference>
<reference evidence="13" key="1">
    <citation type="submission" date="2021-01" db="EMBL/GenBank/DDBJ databases">
        <authorList>
            <person name="Corre E."/>
            <person name="Pelletier E."/>
            <person name="Niang G."/>
            <person name="Scheremetjew M."/>
            <person name="Finn R."/>
            <person name="Kale V."/>
            <person name="Holt S."/>
            <person name="Cochrane G."/>
            <person name="Meng A."/>
            <person name="Brown T."/>
            <person name="Cohen L."/>
        </authorList>
    </citation>
    <scope>NUCLEOTIDE SEQUENCE</scope>
    <source>
        <strain evidence="13">CCMP147</strain>
    </source>
</reference>
<dbReference type="GO" id="GO:0031201">
    <property type="term" value="C:SNARE complex"/>
    <property type="evidence" value="ECO:0007669"/>
    <property type="project" value="TreeGrafter"/>
</dbReference>
<feature type="coiled-coil region" evidence="9">
    <location>
        <begin position="141"/>
        <end position="178"/>
    </location>
</feature>
<gene>
    <name evidence="13" type="ORF">TDUB1175_LOCUS17727</name>
</gene>
<dbReference type="CDD" id="cd15862">
    <property type="entry name" value="SNARE_Vti1"/>
    <property type="match status" value="1"/>
</dbReference>
<evidence type="ECO:0000256" key="5">
    <source>
        <dbReference type="ARBA" id="ARBA00022927"/>
    </source>
</evidence>
<keyword evidence="5" id="KW-0653">Protein transport</keyword>
<dbReference type="SUPFAM" id="SSF47661">
    <property type="entry name" value="t-snare proteins"/>
    <property type="match status" value="1"/>
</dbReference>
<dbReference type="InterPro" id="IPR007705">
    <property type="entry name" value="Vesicle_trsprt_v-SNARE_N"/>
</dbReference>
<comment type="similarity">
    <text evidence="2">Belongs to the VTI1 family.</text>
</comment>
<dbReference type="SUPFAM" id="SSF58038">
    <property type="entry name" value="SNARE fusion complex"/>
    <property type="match status" value="1"/>
</dbReference>
<dbReference type="PANTHER" id="PTHR21230">
    <property type="entry name" value="VESICLE TRANSPORT V-SNARE PROTEIN VTI1-RELATED"/>
    <property type="match status" value="1"/>
</dbReference>
<evidence type="ECO:0000256" key="8">
    <source>
        <dbReference type="ARBA" id="ARBA00023136"/>
    </source>
</evidence>
<dbReference type="GO" id="GO:0031902">
    <property type="term" value="C:late endosome membrane"/>
    <property type="evidence" value="ECO:0007669"/>
    <property type="project" value="TreeGrafter"/>
</dbReference>
<dbReference type="FunFam" id="1.20.5.110:FF:000002">
    <property type="entry name" value="Vesicle transport through interaction with t-SNAREsB"/>
    <property type="match status" value="1"/>
</dbReference>
<evidence type="ECO:0000256" key="3">
    <source>
        <dbReference type="ARBA" id="ARBA00022448"/>
    </source>
</evidence>
<evidence type="ECO:0000259" key="12">
    <source>
        <dbReference type="Pfam" id="PF05008"/>
    </source>
</evidence>
<dbReference type="GO" id="GO:0006886">
    <property type="term" value="P:intracellular protein transport"/>
    <property type="evidence" value="ECO:0007669"/>
    <property type="project" value="InterPro"/>
</dbReference>
<dbReference type="GO" id="GO:0006906">
    <property type="term" value="P:vesicle fusion"/>
    <property type="evidence" value="ECO:0007669"/>
    <property type="project" value="TreeGrafter"/>
</dbReference>
<dbReference type="EMBL" id="HBED01035372">
    <property type="protein sequence ID" value="CAD8319180.1"/>
    <property type="molecule type" value="Transcribed_RNA"/>
</dbReference>
<dbReference type="InterPro" id="IPR010989">
    <property type="entry name" value="SNARE"/>
</dbReference>
<evidence type="ECO:0000256" key="10">
    <source>
        <dbReference type="SAM" id="MobiDB-lite"/>
    </source>
</evidence>
<evidence type="ECO:0000256" key="4">
    <source>
        <dbReference type="ARBA" id="ARBA00022692"/>
    </source>
</evidence>
<dbReference type="GO" id="GO:0005484">
    <property type="term" value="F:SNAP receptor activity"/>
    <property type="evidence" value="ECO:0007669"/>
    <property type="project" value="TreeGrafter"/>
</dbReference>
<keyword evidence="6 11" id="KW-1133">Transmembrane helix</keyword>
<dbReference type="Pfam" id="PF05008">
    <property type="entry name" value="V-SNARE"/>
    <property type="match status" value="1"/>
</dbReference>
<accession>A0A7R9ZE01</accession>
<organism evidence="13">
    <name type="scientific">Pseudictyota dubia</name>
    <dbReference type="NCBI Taxonomy" id="2749911"/>
    <lineage>
        <taxon>Eukaryota</taxon>
        <taxon>Sar</taxon>
        <taxon>Stramenopiles</taxon>
        <taxon>Ochrophyta</taxon>
        <taxon>Bacillariophyta</taxon>
        <taxon>Mediophyceae</taxon>
        <taxon>Biddulphiophycidae</taxon>
        <taxon>Eupodiscales</taxon>
        <taxon>Odontellaceae</taxon>
        <taxon>Pseudictyota</taxon>
    </lineage>
</organism>
<sequence length="240" mass="26701">MESLISSAHPTDDAGTMSSIPFDRYDEEFLSLTEQVRRSLSSLEGDLESNGGSSSVESDLKMTANLLSQCDDLLKQMGLEARSAGDAQSKSELLGKVKKCKSKLSGLRSEYEAARTKMERSHLGLDNGNAPRSGGLSNDHRERLLKTNDQLENQNRTLDRARRVMAETEDTALEITEELGRNREKIESAHGRVRDVAGLTNRARRIVQSMNRREVQQKLAMYVVSAALIIVLIVILINIR</sequence>
<dbReference type="AlphaFoldDB" id="A0A7R9ZE01"/>
<dbReference type="GO" id="GO:0005789">
    <property type="term" value="C:endoplasmic reticulum membrane"/>
    <property type="evidence" value="ECO:0007669"/>
    <property type="project" value="TreeGrafter"/>
</dbReference>
<keyword evidence="7 9" id="KW-0175">Coiled coil</keyword>
<comment type="subcellular location">
    <subcellularLocation>
        <location evidence="1">Membrane</location>
        <topology evidence="1">Single-pass type IV membrane protein</topology>
    </subcellularLocation>
</comment>
<keyword evidence="8 11" id="KW-0472">Membrane</keyword>
<evidence type="ECO:0000256" key="9">
    <source>
        <dbReference type="SAM" id="Coils"/>
    </source>
</evidence>
<keyword evidence="4 11" id="KW-0812">Transmembrane</keyword>
<dbReference type="Gene3D" id="1.20.58.400">
    <property type="entry name" value="t-snare proteins"/>
    <property type="match status" value="1"/>
</dbReference>
<dbReference type="InterPro" id="IPR038407">
    <property type="entry name" value="v-SNARE_N_sf"/>
</dbReference>
<feature type="region of interest" description="Disordered" evidence="10">
    <location>
        <begin position="1"/>
        <end position="20"/>
    </location>
</feature>
<dbReference type="PANTHER" id="PTHR21230:SF84">
    <property type="entry name" value="VESICLE TRANSPORT V-SNARE N-TERMINAL DOMAIN-CONTAINING PROTEIN"/>
    <property type="match status" value="1"/>
</dbReference>
<proteinExistence type="inferred from homology"/>
<evidence type="ECO:0000256" key="1">
    <source>
        <dbReference type="ARBA" id="ARBA00004211"/>
    </source>
</evidence>
<dbReference type="GO" id="GO:0000149">
    <property type="term" value="F:SNARE binding"/>
    <property type="evidence" value="ECO:0007669"/>
    <property type="project" value="TreeGrafter"/>
</dbReference>
<evidence type="ECO:0000256" key="6">
    <source>
        <dbReference type="ARBA" id="ARBA00022989"/>
    </source>
</evidence>
<feature type="transmembrane region" description="Helical" evidence="11">
    <location>
        <begin position="219"/>
        <end position="239"/>
    </location>
</feature>
<evidence type="ECO:0000313" key="13">
    <source>
        <dbReference type="EMBL" id="CAD8319180.1"/>
    </source>
</evidence>
<dbReference type="GO" id="GO:0005794">
    <property type="term" value="C:Golgi apparatus"/>
    <property type="evidence" value="ECO:0007669"/>
    <property type="project" value="TreeGrafter"/>
</dbReference>
<evidence type="ECO:0000256" key="7">
    <source>
        <dbReference type="ARBA" id="ARBA00023054"/>
    </source>
</evidence>